<dbReference type="AlphaFoldDB" id="A0A557SMM8"/>
<keyword evidence="3" id="KW-0238">DNA-binding</keyword>
<dbReference type="InterPro" id="IPR050176">
    <property type="entry name" value="LTTR"/>
</dbReference>
<evidence type="ECO:0000256" key="1">
    <source>
        <dbReference type="ARBA" id="ARBA00009437"/>
    </source>
</evidence>
<keyword evidence="4" id="KW-0804">Transcription</keyword>
<keyword evidence="2" id="KW-0805">Transcription regulation</keyword>
<comment type="similarity">
    <text evidence="1">Belongs to the LysR transcriptional regulatory family.</text>
</comment>
<dbReference type="Pfam" id="PF00126">
    <property type="entry name" value="HTH_1"/>
    <property type="match status" value="1"/>
</dbReference>
<dbReference type="PROSITE" id="PS50931">
    <property type="entry name" value="HTH_LYSR"/>
    <property type="match status" value="1"/>
</dbReference>
<dbReference type="SUPFAM" id="SSF46785">
    <property type="entry name" value="Winged helix' DNA-binding domain"/>
    <property type="match status" value="1"/>
</dbReference>
<dbReference type="PANTHER" id="PTHR30579">
    <property type="entry name" value="TRANSCRIPTIONAL REGULATOR"/>
    <property type="match status" value="1"/>
</dbReference>
<dbReference type="PANTHER" id="PTHR30579:SF2">
    <property type="entry name" value="HTH-TYPE TRANSCRIPTIONAL REGULATOR ARGP"/>
    <property type="match status" value="1"/>
</dbReference>
<reference evidence="6 7" key="1">
    <citation type="submission" date="2019-07" db="EMBL/GenBank/DDBJ databases">
        <title>The pathways for chlorine oxyanion respiration interact through the shared metabolite chlorate.</title>
        <authorList>
            <person name="Barnum T.P."/>
            <person name="Cheng Y."/>
            <person name="Hill K.A."/>
            <person name="Lucas L.N."/>
            <person name="Carlson H.K."/>
            <person name="Coates J.D."/>
        </authorList>
    </citation>
    <scope>NUCLEOTIDE SEQUENCE [LARGE SCALE GENOMIC DNA]</scope>
    <source>
        <strain evidence="6 7">BK-1</strain>
    </source>
</reference>
<dbReference type="EMBL" id="VMNH01000002">
    <property type="protein sequence ID" value="TVO78678.1"/>
    <property type="molecule type" value="Genomic_DNA"/>
</dbReference>
<dbReference type="GO" id="GO:0003677">
    <property type="term" value="F:DNA binding"/>
    <property type="evidence" value="ECO:0007669"/>
    <property type="project" value="UniProtKB-KW"/>
</dbReference>
<dbReference type="Gene3D" id="1.10.10.10">
    <property type="entry name" value="Winged helix-like DNA-binding domain superfamily/Winged helix DNA-binding domain"/>
    <property type="match status" value="1"/>
</dbReference>
<dbReference type="OrthoDB" id="3252676at2"/>
<protein>
    <submittedName>
        <fullName evidence="6">LysR family transcriptional regulator ArgP</fullName>
    </submittedName>
</protein>
<evidence type="ECO:0000256" key="4">
    <source>
        <dbReference type="ARBA" id="ARBA00023163"/>
    </source>
</evidence>
<dbReference type="GO" id="GO:0003700">
    <property type="term" value="F:DNA-binding transcription factor activity"/>
    <property type="evidence" value="ECO:0007669"/>
    <property type="project" value="InterPro"/>
</dbReference>
<dbReference type="Pfam" id="PF03466">
    <property type="entry name" value="LysR_substrate"/>
    <property type="match status" value="1"/>
</dbReference>
<dbReference type="InterPro" id="IPR036388">
    <property type="entry name" value="WH-like_DNA-bd_sf"/>
</dbReference>
<dbReference type="InterPro" id="IPR017685">
    <property type="entry name" value="ArgP"/>
</dbReference>
<comment type="caution">
    <text evidence="6">The sequence shown here is derived from an EMBL/GenBank/DDBJ whole genome shotgun (WGS) entry which is preliminary data.</text>
</comment>
<dbReference type="NCBIfam" id="TIGR03298">
    <property type="entry name" value="argP"/>
    <property type="match status" value="1"/>
</dbReference>
<organism evidence="6 7">
    <name type="scientific">Sedimenticola selenatireducens</name>
    <dbReference type="NCBI Taxonomy" id="191960"/>
    <lineage>
        <taxon>Bacteria</taxon>
        <taxon>Pseudomonadati</taxon>
        <taxon>Pseudomonadota</taxon>
        <taxon>Gammaproteobacteria</taxon>
        <taxon>Chromatiales</taxon>
        <taxon>Sedimenticolaceae</taxon>
        <taxon>Sedimenticola</taxon>
    </lineage>
</organism>
<name>A0A557SMM8_9GAMM</name>
<dbReference type="Proteomes" id="UP000316649">
    <property type="component" value="Unassembled WGS sequence"/>
</dbReference>
<sequence>MLDYRQMEALAVVLEQGNFEKAADTLCVTQSAVSQRIKQLEERLGCLLLVRANPLYATEEGKRLLGHFKQVQFLEQEMMNQMPGSEERPFLKLPLAINADSLATWFFSAMAPAAIKARLLLDIKIDDQDQTLSLLKQGVVMSCISTQSQALQGGLSTYIGTMPYIAVASPAFIKTHFSAGVTRQTLKTTPAVTFNHTDNLQHQYLKRFYRIQPGEYPFHTIPSAESFVDIAQQGMAYILVPELQVAAQLKSGTLKEIAPGNQLDVHLYWHQWRLQSPLSREISAALIKHARKLLPQLLKH</sequence>
<evidence type="ECO:0000313" key="7">
    <source>
        <dbReference type="Proteomes" id="UP000316649"/>
    </source>
</evidence>
<evidence type="ECO:0000259" key="5">
    <source>
        <dbReference type="PROSITE" id="PS50931"/>
    </source>
</evidence>
<evidence type="ECO:0000256" key="3">
    <source>
        <dbReference type="ARBA" id="ARBA00023125"/>
    </source>
</evidence>
<dbReference type="RefSeq" id="WP_144357036.1">
    <property type="nucleotide sequence ID" value="NZ_VMNH01000002.1"/>
</dbReference>
<dbReference type="PRINTS" id="PR00039">
    <property type="entry name" value="HTHLYSR"/>
</dbReference>
<dbReference type="NCBIfam" id="NF009888">
    <property type="entry name" value="PRK13348.1"/>
    <property type="match status" value="1"/>
</dbReference>
<dbReference type="SUPFAM" id="SSF53850">
    <property type="entry name" value="Periplasmic binding protein-like II"/>
    <property type="match status" value="1"/>
</dbReference>
<keyword evidence="7" id="KW-1185">Reference proteome</keyword>
<evidence type="ECO:0000256" key="2">
    <source>
        <dbReference type="ARBA" id="ARBA00023015"/>
    </source>
</evidence>
<proteinExistence type="inferred from homology"/>
<dbReference type="InterPro" id="IPR005119">
    <property type="entry name" value="LysR_subst-bd"/>
</dbReference>
<dbReference type="Gene3D" id="3.40.190.290">
    <property type="match status" value="1"/>
</dbReference>
<dbReference type="InterPro" id="IPR000847">
    <property type="entry name" value="LysR_HTH_N"/>
</dbReference>
<dbReference type="NCBIfam" id="NF002964">
    <property type="entry name" value="PRK03635.1"/>
    <property type="match status" value="1"/>
</dbReference>
<dbReference type="InterPro" id="IPR036390">
    <property type="entry name" value="WH_DNA-bd_sf"/>
</dbReference>
<evidence type="ECO:0000313" key="6">
    <source>
        <dbReference type="EMBL" id="TVO78678.1"/>
    </source>
</evidence>
<accession>A0A557SMM8</accession>
<feature type="domain" description="HTH lysR-type" evidence="5">
    <location>
        <begin position="2"/>
        <end position="58"/>
    </location>
</feature>
<gene>
    <name evidence="6" type="ORF">FHP88_00505</name>
</gene>